<name>A0A8H6IJN8_9AGAR</name>
<comment type="caution">
    <text evidence="3">The sequence shown here is derived from an EMBL/GenBank/DDBJ whole genome shotgun (WGS) entry which is preliminary data.</text>
</comment>
<dbReference type="Proteomes" id="UP000521943">
    <property type="component" value="Unassembled WGS sequence"/>
</dbReference>
<feature type="transmembrane region" description="Helical" evidence="1">
    <location>
        <begin position="74"/>
        <end position="95"/>
    </location>
</feature>
<dbReference type="EMBL" id="JACGCI010000002">
    <property type="protein sequence ID" value="KAF6765704.1"/>
    <property type="molecule type" value="Genomic_DNA"/>
</dbReference>
<keyword evidence="4" id="KW-1185">Reference proteome</keyword>
<keyword evidence="2" id="KW-0732">Signal</keyword>
<evidence type="ECO:0000256" key="2">
    <source>
        <dbReference type="SAM" id="SignalP"/>
    </source>
</evidence>
<organism evidence="3 4">
    <name type="scientific">Ephemerocybe angulata</name>
    <dbReference type="NCBI Taxonomy" id="980116"/>
    <lineage>
        <taxon>Eukaryota</taxon>
        <taxon>Fungi</taxon>
        <taxon>Dikarya</taxon>
        <taxon>Basidiomycota</taxon>
        <taxon>Agaricomycotina</taxon>
        <taxon>Agaricomycetes</taxon>
        <taxon>Agaricomycetidae</taxon>
        <taxon>Agaricales</taxon>
        <taxon>Agaricineae</taxon>
        <taxon>Psathyrellaceae</taxon>
        <taxon>Ephemerocybe</taxon>
    </lineage>
</organism>
<evidence type="ECO:0000313" key="3">
    <source>
        <dbReference type="EMBL" id="KAF6765704.1"/>
    </source>
</evidence>
<gene>
    <name evidence="3" type="ORF">DFP72DRAFT_1058265</name>
</gene>
<keyword evidence="1" id="KW-1133">Transmembrane helix</keyword>
<evidence type="ECO:0000313" key="4">
    <source>
        <dbReference type="Proteomes" id="UP000521943"/>
    </source>
</evidence>
<sequence length="134" mass="14824">MLGVFASAVASTVVIATQEATVYGPGVTEDVRKQLIQAFACPPLRYRPWPHVRKQLIQAFACPLLRYRPWPQNIAWAVLVWLAFALTAASTILLLRASAYDKRHGPEERVEGVAVESEREPITKVGSEKRAVGV</sequence>
<reference evidence="3 4" key="1">
    <citation type="submission" date="2020-07" db="EMBL/GenBank/DDBJ databases">
        <title>Comparative genomics of pyrophilous fungi reveals a link between fire events and developmental genes.</title>
        <authorList>
            <consortium name="DOE Joint Genome Institute"/>
            <person name="Steindorff A.S."/>
            <person name="Carver A."/>
            <person name="Calhoun S."/>
            <person name="Stillman K."/>
            <person name="Liu H."/>
            <person name="Lipzen A."/>
            <person name="Pangilinan J."/>
            <person name="Labutti K."/>
            <person name="Bruns T.D."/>
            <person name="Grigoriev I.V."/>
        </authorList>
    </citation>
    <scope>NUCLEOTIDE SEQUENCE [LARGE SCALE GENOMIC DNA]</scope>
    <source>
        <strain evidence="3 4">CBS 144469</strain>
    </source>
</reference>
<protein>
    <recommendedName>
        <fullName evidence="5">Transmembrane protein</fullName>
    </recommendedName>
</protein>
<proteinExistence type="predicted"/>
<feature type="chain" id="PRO_5034178707" description="Transmembrane protein" evidence="2">
    <location>
        <begin position="17"/>
        <end position="134"/>
    </location>
</feature>
<dbReference type="AlphaFoldDB" id="A0A8H6IJN8"/>
<keyword evidence="1" id="KW-0812">Transmembrane</keyword>
<feature type="signal peptide" evidence="2">
    <location>
        <begin position="1"/>
        <end position="16"/>
    </location>
</feature>
<evidence type="ECO:0008006" key="5">
    <source>
        <dbReference type="Google" id="ProtNLM"/>
    </source>
</evidence>
<evidence type="ECO:0000256" key="1">
    <source>
        <dbReference type="SAM" id="Phobius"/>
    </source>
</evidence>
<accession>A0A8H6IJN8</accession>
<keyword evidence="1" id="KW-0472">Membrane</keyword>